<keyword evidence="7" id="KW-1278">Translocase</keyword>
<dbReference type="InterPro" id="IPR027417">
    <property type="entry name" value="P-loop_NTPase"/>
</dbReference>
<evidence type="ECO:0000256" key="5">
    <source>
        <dbReference type="ARBA" id="ARBA00022741"/>
    </source>
</evidence>
<keyword evidence="3 9" id="KW-0500">Molybdenum</keyword>
<dbReference type="InterPro" id="IPR017871">
    <property type="entry name" value="ABC_transporter-like_CS"/>
</dbReference>
<dbReference type="Pfam" id="PF00005">
    <property type="entry name" value="ABC_tran"/>
    <property type="match status" value="1"/>
</dbReference>
<protein>
    <submittedName>
        <fullName evidence="12">Molybdenum ABC transporter ATP-binding protein</fullName>
    </submittedName>
</protein>
<dbReference type="InterPro" id="IPR008995">
    <property type="entry name" value="Mo/tungstate-bd_C_term_dom"/>
</dbReference>
<dbReference type="PROSITE" id="PS00211">
    <property type="entry name" value="ABC_TRANSPORTER_1"/>
    <property type="match status" value="1"/>
</dbReference>
<keyword evidence="4" id="KW-0997">Cell inner membrane</keyword>
<evidence type="ECO:0000313" key="13">
    <source>
        <dbReference type="Proteomes" id="UP000474957"/>
    </source>
</evidence>
<dbReference type="RefSeq" id="WP_154446913.1">
    <property type="nucleotide sequence ID" value="NZ_WIND01000009.1"/>
</dbReference>
<keyword evidence="6 12" id="KW-0067">ATP-binding</keyword>
<dbReference type="InterPro" id="IPR011868">
    <property type="entry name" value="ModC_ABC_ATP-bd"/>
</dbReference>
<dbReference type="InterPro" id="IPR004606">
    <property type="entry name" value="Mop_domain"/>
</dbReference>
<evidence type="ECO:0000256" key="7">
    <source>
        <dbReference type="ARBA" id="ARBA00022967"/>
    </source>
</evidence>
<evidence type="ECO:0000259" key="10">
    <source>
        <dbReference type="PROSITE" id="PS50893"/>
    </source>
</evidence>
<dbReference type="InterPro" id="IPR003593">
    <property type="entry name" value="AAA+_ATPase"/>
</dbReference>
<evidence type="ECO:0000256" key="3">
    <source>
        <dbReference type="ARBA" id="ARBA00022505"/>
    </source>
</evidence>
<gene>
    <name evidence="12" type="primary">modC</name>
    <name evidence="12" type="ORF">GE300_12445</name>
</gene>
<dbReference type="InterPro" id="IPR003439">
    <property type="entry name" value="ABC_transporter-like_ATP-bd"/>
</dbReference>
<keyword evidence="2" id="KW-1003">Cell membrane</keyword>
<comment type="caution">
    <text evidence="12">The sequence shown here is derived from an EMBL/GenBank/DDBJ whole genome shotgun (WGS) entry which is preliminary data.</text>
</comment>
<dbReference type="InterPro" id="IPR050334">
    <property type="entry name" value="Molybdenum_import_ModC"/>
</dbReference>
<evidence type="ECO:0000256" key="2">
    <source>
        <dbReference type="ARBA" id="ARBA00022475"/>
    </source>
</evidence>
<evidence type="ECO:0000313" key="12">
    <source>
        <dbReference type="EMBL" id="MSU90417.1"/>
    </source>
</evidence>
<organism evidence="12 13">
    <name type="scientific">Halovulum marinum</name>
    <dbReference type="NCBI Taxonomy" id="2662447"/>
    <lineage>
        <taxon>Bacteria</taxon>
        <taxon>Pseudomonadati</taxon>
        <taxon>Pseudomonadota</taxon>
        <taxon>Alphaproteobacteria</taxon>
        <taxon>Rhodobacterales</taxon>
        <taxon>Paracoccaceae</taxon>
        <taxon>Halovulum</taxon>
    </lineage>
</organism>
<dbReference type="EMBL" id="WIND01000009">
    <property type="protein sequence ID" value="MSU90417.1"/>
    <property type="molecule type" value="Genomic_DNA"/>
</dbReference>
<dbReference type="Pfam" id="PF03459">
    <property type="entry name" value="TOBE"/>
    <property type="match status" value="1"/>
</dbReference>
<evidence type="ECO:0000256" key="4">
    <source>
        <dbReference type="ARBA" id="ARBA00022519"/>
    </source>
</evidence>
<dbReference type="Gene3D" id="3.40.50.300">
    <property type="entry name" value="P-loop containing nucleotide triphosphate hydrolases"/>
    <property type="match status" value="1"/>
</dbReference>
<dbReference type="GO" id="GO:0005524">
    <property type="term" value="F:ATP binding"/>
    <property type="evidence" value="ECO:0007669"/>
    <property type="project" value="UniProtKB-KW"/>
</dbReference>
<keyword evidence="13" id="KW-1185">Reference proteome</keyword>
<reference evidence="12 13" key="1">
    <citation type="submission" date="2019-10" db="EMBL/GenBank/DDBJ databases">
        <title>Cognatihalovulum marinum gen. nov. sp. nov., a new member of the family Rhodobacteraceae isolated from deep seawater of the Northwest Indian Ocean.</title>
        <authorList>
            <person name="Ruan C."/>
            <person name="Wang J."/>
            <person name="Zheng X."/>
            <person name="Song L."/>
            <person name="Zhu Y."/>
            <person name="Huang Y."/>
            <person name="Lu Z."/>
            <person name="Du W."/>
            <person name="Huang L."/>
            <person name="Dai X."/>
        </authorList>
    </citation>
    <scope>NUCLEOTIDE SEQUENCE [LARGE SCALE GENOMIC DNA]</scope>
    <source>
        <strain evidence="12 13">2CG4</strain>
    </source>
</reference>
<feature type="domain" description="ABC transporter" evidence="10">
    <location>
        <begin position="5"/>
        <end position="231"/>
    </location>
</feature>
<dbReference type="PROSITE" id="PS51866">
    <property type="entry name" value="MOP"/>
    <property type="match status" value="1"/>
</dbReference>
<evidence type="ECO:0000256" key="6">
    <source>
        <dbReference type="ARBA" id="ARBA00022840"/>
    </source>
</evidence>
<feature type="domain" description="Mop" evidence="11">
    <location>
        <begin position="290"/>
        <end position="356"/>
    </location>
</feature>
<proteinExistence type="predicted"/>
<evidence type="ECO:0000259" key="11">
    <source>
        <dbReference type="PROSITE" id="PS51866"/>
    </source>
</evidence>
<keyword evidence="8" id="KW-0472">Membrane</keyword>
<keyword evidence="5" id="KW-0547">Nucleotide-binding</keyword>
<dbReference type="PANTHER" id="PTHR43514:SF4">
    <property type="entry name" value="ABC TRANSPORTER I FAMILY MEMBER 10"/>
    <property type="match status" value="1"/>
</dbReference>
<dbReference type="GO" id="GO:0015098">
    <property type="term" value="F:molybdate ion transmembrane transporter activity"/>
    <property type="evidence" value="ECO:0007669"/>
    <property type="project" value="InterPro"/>
</dbReference>
<dbReference type="NCBIfam" id="TIGR02142">
    <property type="entry name" value="modC_ABC"/>
    <property type="match status" value="1"/>
</dbReference>
<evidence type="ECO:0000256" key="1">
    <source>
        <dbReference type="ARBA" id="ARBA00022448"/>
    </source>
</evidence>
<dbReference type="InterPro" id="IPR005116">
    <property type="entry name" value="Transp-assoc_OB_typ1"/>
</dbReference>
<dbReference type="SUPFAM" id="SSF52540">
    <property type="entry name" value="P-loop containing nucleoside triphosphate hydrolases"/>
    <property type="match status" value="1"/>
</dbReference>
<dbReference type="SMART" id="SM00382">
    <property type="entry name" value="AAA"/>
    <property type="match status" value="1"/>
</dbReference>
<accession>A0A6L5Z1I6</accession>
<name>A0A6L5Z1I6_9RHOB</name>
<evidence type="ECO:0000256" key="8">
    <source>
        <dbReference type="ARBA" id="ARBA00023136"/>
    </source>
</evidence>
<dbReference type="PANTHER" id="PTHR43514">
    <property type="entry name" value="ABC TRANSPORTER I FAMILY MEMBER 10"/>
    <property type="match status" value="1"/>
</dbReference>
<dbReference type="PROSITE" id="PS50893">
    <property type="entry name" value="ABC_TRANSPORTER_2"/>
    <property type="match status" value="1"/>
</dbReference>
<dbReference type="GO" id="GO:0140359">
    <property type="term" value="F:ABC-type transporter activity"/>
    <property type="evidence" value="ECO:0007669"/>
    <property type="project" value="InterPro"/>
</dbReference>
<dbReference type="Gene3D" id="2.40.50.100">
    <property type="match status" value="1"/>
</dbReference>
<sequence length="362" mass="38460">MTLSVRLAHDFPGFALDVAFDAPPGVTVLFGRSGSGKTTVANAVAGLLRPRAGRVAVNGAVLLDTEAGRFLPPHRRRVGYVFQQDRLFPHLSVARNLKYGRLFARGTPEDFGHVVALLGIGDLLRRRTADLSGGERQRVAIGRALLSAPQLLLMDEPLAALDDPRKAEILPYLERLRDETRVPLIYVSHSVPEVARLATTVVMLDAGRVQRAGPAAEILSDIGAIPTLGVADAGAVLTGRVARQHDDGLTEIAVSGGVLYLPMVDAPPGAQIRIRIEARDVILSRARPEGLSALNILPATVAAVREGEGPGVMVQLRAGQDLLLARITRRSARALGIGEGVDCFGIVKTVAVTRQNVGLIGD</sequence>
<dbReference type="SUPFAM" id="SSF50331">
    <property type="entry name" value="MOP-like"/>
    <property type="match status" value="1"/>
</dbReference>
<dbReference type="Proteomes" id="UP000474957">
    <property type="component" value="Unassembled WGS sequence"/>
</dbReference>
<dbReference type="GO" id="GO:0016020">
    <property type="term" value="C:membrane"/>
    <property type="evidence" value="ECO:0007669"/>
    <property type="project" value="InterPro"/>
</dbReference>
<dbReference type="AlphaFoldDB" id="A0A6L5Z1I6"/>
<evidence type="ECO:0000256" key="9">
    <source>
        <dbReference type="PROSITE-ProRule" id="PRU01213"/>
    </source>
</evidence>
<dbReference type="GO" id="GO:0016887">
    <property type="term" value="F:ATP hydrolysis activity"/>
    <property type="evidence" value="ECO:0007669"/>
    <property type="project" value="InterPro"/>
</dbReference>
<keyword evidence="1" id="KW-0813">Transport</keyword>